<dbReference type="GO" id="GO:0008270">
    <property type="term" value="F:zinc ion binding"/>
    <property type="evidence" value="ECO:0007669"/>
    <property type="project" value="UniProtKB-UniRule"/>
</dbReference>
<evidence type="ECO:0000313" key="12">
    <source>
        <dbReference type="Proteomes" id="UP000199602"/>
    </source>
</evidence>
<dbReference type="Proteomes" id="UP000199602">
    <property type="component" value="Unassembled WGS sequence"/>
</dbReference>
<dbReference type="UniPathway" id="UPA00041">
    <property type="reaction ID" value="UER00436"/>
</dbReference>
<feature type="binding site" evidence="9">
    <location>
        <position position="62"/>
    </location>
    <ligand>
        <name>Zn(2+)</name>
        <dbReference type="ChEBI" id="CHEBI:29105"/>
    </ligand>
</feature>
<feature type="binding site" evidence="9">
    <location>
        <position position="181"/>
    </location>
    <ligand>
        <name>Zn(2+)</name>
        <dbReference type="ChEBI" id="CHEBI:29105"/>
    </ligand>
</feature>
<feature type="binding site" evidence="9">
    <location>
        <position position="173"/>
    </location>
    <ligand>
        <name>substrate</name>
    </ligand>
</feature>
<dbReference type="Gene3D" id="3.40.50.10490">
    <property type="entry name" value="Glucose-6-phosphate isomerase like protein, domain 1"/>
    <property type="match status" value="1"/>
</dbReference>
<dbReference type="PANTHER" id="PTHR30390:SF6">
    <property type="entry name" value="DNAA INITIATOR-ASSOCIATING PROTEIN DIAA"/>
    <property type="match status" value="1"/>
</dbReference>
<evidence type="ECO:0000259" key="10">
    <source>
        <dbReference type="PROSITE" id="PS51464"/>
    </source>
</evidence>
<dbReference type="AlphaFoldDB" id="A0A1H0D2Y2"/>
<evidence type="ECO:0000256" key="3">
    <source>
        <dbReference type="ARBA" id="ARBA00009894"/>
    </source>
</evidence>
<dbReference type="InterPro" id="IPR001347">
    <property type="entry name" value="SIS_dom"/>
</dbReference>
<evidence type="ECO:0000313" key="11">
    <source>
        <dbReference type="EMBL" id="SDN64542.1"/>
    </source>
</evidence>
<evidence type="ECO:0000256" key="7">
    <source>
        <dbReference type="ARBA" id="ARBA00023235"/>
    </source>
</evidence>
<dbReference type="SUPFAM" id="SSF53697">
    <property type="entry name" value="SIS domain"/>
    <property type="match status" value="1"/>
</dbReference>
<name>A0A1H0D2Y2_9BACT</name>
<comment type="pathway">
    <text evidence="9">Carbohydrate biosynthesis; D-glycero-D-manno-heptose 7-phosphate biosynthesis; D-glycero-alpha-D-manno-heptose 7-phosphate and D-glycero-beta-D-manno-heptose 7-phosphate from sedoheptulose 7-phosphate: step 1/1.</text>
</comment>
<protein>
    <recommendedName>
        <fullName evidence="9">Phosphoheptose isomerase</fullName>
        <ecNumber evidence="9">5.3.1.28</ecNumber>
    </recommendedName>
    <alternativeName>
        <fullName evidence="9">Sedoheptulose 7-phosphate isomerase</fullName>
    </alternativeName>
</protein>
<feature type="binding site" evidence="9">
    <location>
        <position position="66"/>
    </location>
    <ligand>
        <name>Zn(2+)</name>
        <dbReference type="ChEBI" id="CHEBI:29105"/>
    </ligand>
</feature>
<dbReference type="GO" id="GO:0005737">
    <property type="term" value="C:cytoplasm"/>
    <property type="evidence" value="ECO:0007669"/>
    <property type="project" value="UniProtKB-SubCell"/>
</dbReference>
<comment type="miscellaneous">
    <text evidence="9">The reaction produces a racemic mixture of D-glycero-alpha-D-manno-heptose 7-phosphate and D-glycero-beta-D-manno-heptose 7-phosphate.</text>
</comment>
<dbReference type="GO" id="GO:0008968">
    <property type="term" value="F:D-sedoheptulose 7-phosphate isomerase activity"/>
    <property type="evidence" value="ECO:0007669"/>
    <property type="project" value="UniProtKB-UniRule"/>
</dbReference>
<dbReference type="EMBL" id="FNIN01000004">
    <property type="protein sequence ID" value="SDN64542.1"/>
    <property type="molecule type" value="Genomic_DNA"/>
</dbReference>
<evidence type="ECO:0000256" key="9">
    <source>
        <dbReference type="HAMAP-Rule" id="MF_00067"/>
    </source>
</evidence>
<feature type="binding site" evidence="9">
    <location>
        <position position="66"/>
    </location>
    <ligand>
        <name>substrate</name>
    </ligand>
</feature>
<sequence length="208" mass="22890">MDKEAYKRGEQHFLEGLEVRRNFWETHKDIVVEVAKKVAAGLTCGSKILLCGNGGSAADAQHIAAEFVNRYKMERPPLPAIALTTDSSILTAIGNDYSFADVFVKQVKALGLGGDFLFGISTSGKSANVLAALAVAREREMITVGFCGAKPSLMQDHCDYLFLVPSEKTPIIQEVHIAIGHILCELIDYFLFEDGEALEKYIDDREDF</sequence>
<feature type="domain" description="SIS" evidence="10">
    <location>
        <begin position="34"/>
        <end position="201"/>
    </location>
</feature>
<reference evidence="11 12" key="1">
    <citation type="submission" date="2016-10" db="EMBL/GenBank/DDBJ databases">
        <authorList>
            <person name="de Groot N.N."/>
        </authorList>
    </citation>
    <scope>NUCLEOTIDE SEQUENCE [LARGE SCALE GENOMIC DNA]</scope>
    <source>
        <strain evidence="11 12">DSM 15269</strain>
    </source>
</reference>
<keyword evidence="12" id="KW-1185">Reference proteome</keyword>
<dbReference type="GO" id="GO:0005975">
    <property type="term" value="P:carbohydrate metabolic process"/>
    <property type="evidence" value="ECO:0007669"/>
    <property type="project" value="UniProtKB-UniRule"/>
</dbReference>
<keyword evidence="4 9" id="KW-0963">Cytoplasm</keyword>
<keyword evidence="7 9" id="KW-0413">Isomerase</keyword>
<dbReference type="PANTHER" id="PTHR30390">
    <property type="entry name" value="SEDOHEPTULOSE 7-PHOSPHATE ISOMERASE / DNAA INITIATOR-ASSOCIATING FACTOR FOR REPLICATION INITIATION"/>
    <property type="match status" value="1"/>
</dbReference>
<feature type="binding site" evidence="9">
    <location>
        <begin position="95"/>
        <end position="96"/>
    </location>
    <ligand>
        <name>substrate</name>
    </ligand>
</feature>
<keyword evidence="5 9" id="KW-0479">Metal-binding</keyword>
<dbReference type="STRING" id="206665.SAMN04488516_1049"/>
<dbReference type="GO" id="GO:2001061">
    <property type="term" value="P:D-glycero-D-manno-heptose 7-phosphate biosynthetic process"/>
    <property type="evidence" value="ECO:0007669"/>
    <property type="project" value="UniProtKB-UniPathway"/>
</dbReference>
<dbReference type="OrthoDB" id="9810929at2"/>
<feature type="binding site" evidence="9">
    <location>
        <position position="126"/>
    </location>
    <ligand>
        <name>substrate</name>
    </ligand>
</feature>
<dbReference type="InterPro" id="IPR004515">
    <property type="entry name" value="Phosphoheptose_Isoase"/>
</dbReference>
<feature type="binding site" evidence="9">
    <location>
        <begin position="121"/>
        <end position="123"/>
    </location>
    <ligand>
        <name>substrate</name>
    </ligand>
</feature>
<proteinExistence type="inferred from homology"/>
<evidence type="ECO:0000256" key="4">
    <source>
        <dbReference type="ARBA" id="ARBA00022490"/>
    </source>
</evidence>
<comment type="similarity">
    <text evidence="3 9">Belongs to the SIS family. GmhA subfamily.</text>
</comment>
<feature type="binding site" evidence="9">
    <location>
        <position position="173"/>
    </location>
    <ligand>
        <name>Zn(2+)</name>
        <dbReference type="ChEBI" id="CHEBI:29105"/>
    </ligand>
</feature>
<dbReference type="CDD" id="cd05006">
    <property type="entry name" value="SIS_GmhA"/>
    <property type="match status" value="1"/>
</dbReference>
<dbReference type="HAMAP" id="MF_00067">
    <property type="entry name" value="GmhA"/>
    <property type="match status" value="1"/>
</dbReference>
<comment type="cofactor">
    <cofactor evidence="9">
        <name>Zn(2+)</name>
        <dbReference type="ChEBI" id="CHEBI:29105"/>
    </cofactor>
    <text evidence="9">Binds 1 zinc ion per subunit.</text>
</comment>
<comment type="catalytic activity">
    <reaction evidence="1 9">
        <text>2 D-sedoheptulose 7-phosphate = D-glycero-alpha-D-manno-heptose 7-phosphate + D-glycero-beta-D-manno-heptose 7-phosphate</text>
        <dbReference type="Rhea" id="RHEA:27489"/>
        <dbReference type="ChEBI" id="CHEBI:57483"/>
        <dbReference type="ChEBI" id="CHEBI:60203"/>
        <dbReference type="ChEBI" id="CHEBI:60204"/>
        <dbReference type="EC" id="5.3.1.28"/>
    </reaction>
</comment>
<keyword evidence="6 9" id="KW-0862">Zinc</keyword>
<evidence type="ECO:0000256" key="5">
    <source>
        <dbReference type="ARBA" id="ARBA00022723"/>
    </source>
</evidence>
<dbReference type="EC" id="5.3.1.28" evidence="9"/>
<gene>
    <name evidence="9" type="primary">gmhA</name>
    <name evidence="11" type="ORF">SAMN04488516_1049</name>
</gene>
<dbReference type="InterPro" id="IPR046348">
    <property type="entry name" value="SIS_dom_sf"/>
</dbReference>
<dbReference type="Pfam" id="PF13580">
    <property type="entry name" value="SIS_2"/>
    <property type="match status" value="1"/>
</dbReference>
<dbReference type="GO" id="GO:0097367">
    <property type="term" value="F:carbohydrate derivative binding"/>
    <property type="evidence" value="ECO:0007669"/>
    <property type="project" value="InterPro"/>
</dbReference>
<feature type="binding site" evidence="9">
    <location>
        <begin position="53"/>
        <end position="55"/>
    </location>
    <ligand>
        <name>substrate</name>
    </ligand>
</feature>
<dbReference type="InterPro" id="IPR050099">
    <property type="entry name" value="SIS_GmhA/DiaA_subfam"/>
</dbReference>
<dbReference type="InterPro" id="IPR035461">
    <property type="entry name" value="GmhA/DiaA"/>
</dbReference>
<dbReference type="RefSeq" id="WP_092064618.1">
    <property type="nucleotide sequence ID" value="NZ_FNIN01000004.1"/>
</dbReference>
<dbReference type="PROSITE" id="PS51464">
    <property type="entry name" value="SIS"/>
    <property type="match status" value="1"/>
</dbReference>
<evidence type="ECO:0000256" key="1">
    <source>
        <dbReference type="ARBA" id="ARBA00000348"/>
    </source>
</evidence>
<evidence type="ECO:0000256" key="8">
    <source>
        <dbReference type="ARBA" id="ARBA00023277"/>
    </source>
</evidence>
<comment type="function">
    <text evidence="9">Catalyzes the isomerization of sedoheptulose 7-phosphate in D-glycero-D-manno-heptose 7-phosphate.</text>
</comment>
<evidence type="ECO:0000256" key="6">
    <source>
        <dbReference type="ARBA" id="ARBA00022833"/>
    </source>
</evidence>
<keyword evidence="8 9" id="KW-0119">Carbohydrate metabolism</keyword>
<evidence type="ECO:0000256" key="2">
    <source>
        <dbReference type="ARBA" id="ARBA00004496"/>
    </source>
</evidence>
<comment type="subcellular location">
    <subcellularLocation>
        <location evidence="2 9">Cytoplasm</location>
    </subcellularLocation>
</comment>
<organism evidence="11 12">
    <name type="scientific">Desulfonauticus submarinus</name>
    <dbReference type="NCBI Taxonomy" id="206665"/>
    <lineage>
        <taxon>Bacteria</taxon>
        <taxon>Pseudomonadati</taxon>
        <taxon>Thermodesulfobacteriota</taxon>
        <taxon>Desulfovibrionia</taxon>
        <taxon>Desulfovibrionales</taxon>
        <taxon>Desulfonauticaceae</taxon>
        <taxon>Desulfonauticus</taxon>
    </lineage>
</organism>
<accession>A0A1H0D2Y2</accession>